<keyword evidence="3" id="KW-1185">Reference proteome</keyword>
<dbReference type="RefSeq" id="WP_324693246.1">
    <property type="nucleotide sequence ID" value="NZ_JAYMYJ010000029.1"/>
</dbReference>
<keyword evidence="1" id="KW-0175">Coiled coil</keyword>
<comment type="caution">
    <text evidence="2">The sequence shown here is derived from an EMBL/GenBank/DDBJ whole genome shotgun (WGS) entry which is preliminary data.</text>
</comment>
<reference evidence="3" key="1">
    <citation type="submission" date="2023-07" db="EMBL/GenBank/DDBJ databases">
        <title>The carbon used by Thiothrix.</title>
        <authorList>
            <person name="Chen L."/>
        </authorList>
    </citation>
    <scope>NUCLEOTIDE SEQUENCE [LARGE SCALE GENOMIC DNA]</scope>
</reference>
<dbReference type="EMBL" id="JAYMYJ010000029">
    <property type="protein sequence ID" value="MEB4590018.1"/>
    <property type="molecule type" value="Genomic_DNA"/>
</dbReference>
<reference evidence="2 3" key="2">
    <citation type="submission" date="2024-01" db="EMBL/GenBank/DDBJ databases">
        <authorList>
            <person name="Xie X."/>
        </authorList>
    </citation>
    <scope>NUCLEOTIDE SEQUENCE [LARGE SCALE GENOMIC DNA]</scope>
    <source>
        <strain evidence="2">SCUT-1</strain>
    </source>
</reference>
<sequence length="297" mass="30982">MKNFSLQASFNLKDNSSGGDAGSGKTESAIFEGIAYTGDVVTLYGDSYVFDLSSTTANAPIAALVNHDSNQRAGVITASVITDTLAIKGSFLPNDHGMAVQSESKAGFPWQMSVGISARSVERLESGTTSVNGRVINAPAYICRNCRINEISFVPVGADTNTTAKALSAQQVKPTMEANAMSEDAAKYQTQLSQVQAELQVAQVALAAEKTKARAAQIKQLADNSKLELTADQTAALSGLDDAQFEQISSLISSVAAGHKATSASSLLSHDIKPDDGGSSKQELSADNMLLKLAKGA</sequence>
<evidence type="ECO:0000313" key="3">
    <source>
        <dbReference type="Proteomes" id="UP001308005"/>
    </source>
</evidence>
<organism evidence="2 3">
    <name type="scientific">Candidatus Thiothrix phosphatis</name>
    <dbReference type="NCBI Taxonomy" id="3112415"/>
    <lineage>
        <taxon>Bacteria</taxon>
        <taxon>Pseudomonadati</taxon>
        <taxon>Pseudomonadota</taxon>
        <taxon>Gammaproteobacteria</taxon>
        <taxon>Thiotrichales</taxon>
        <taxon>Thiotrichaceae</taxon>
        <taxon>Thiothrix</taxon>
    </lineage>
</organism>
<accession>A0ABU6CUG7</accession>
<name>A0ABU6CUG7_9GAMM</name>
<gene>
    <name evidence="2" type="ORF">VSS37_03410</name>
</gene>
<feature type="coiled-coil region" evidence="1">
    <location>
        <begin position="178"/>
        <end position="205"/>
    </location>
</feature>
<evidence type="ECO:0008006" key="4">
    <source>
        <dbReference type="Google" id="ProtNLM"/>
    </source>
</evidence>
<dbReference type="Proteomes" id="UP001308005">
    <property type="component" value="Unassembled WGS sequence"/>
</dbReference>
<protein>
    <recommendedName>
        <fullName evidence="4">HK97 family phage prohead protease</fullName>
    </recommendedName>
</protein>
<proteinExistence type="predicted"/>
<evidence type="ECO:0000256" key="1">
    <source>
        <dbReference type="SAM" id="Coils"/>
    </source>
</evidence>
<evidence type="ECO:0000313" key="2">
    <source>
        <dbReference type="EMBL" id="MEB4590018.1"/>
    </source>
</evidence>